<gene>
    <name evidence="1" type="ORF">AOQ84DRAFT_183457</name>
</gene>
<reference evidence="1 2" key="1">
    <citation type="journal article" date="2016" name="Nat. Commun.">
        <title>Ectomycorrhizal ecology is imprinted in the genome of the dominant symbiotic fungus Cenococcum geophilum.</title>
        <authorList>
            <consortium name="DOE Joint Genome Institute"/>
            <person name="Peter M."/>
            <person name="Kohler A."/>
            <person name="Ohm R.A."/>
            <person name="Kuo A."/>
            <person name="Krutzmann J."/>
            <person name="Morin E."/>
            <person name="Arend M."/>
            <person name="Barry K.W."/>
            <person name="Binder M."/>
            <person name="Choi C."/>
            <person name="Clum A."/>
            <person name="Copeland A."/>
            <person name="Grisel N."/>
            <person name="Haridas S."/>
            <person name="Kipfer T."/>
            <person name="LaButti K."/>
            <person name="Lindquist E."/>
            <person name="Lipzen A."/>
            <person name="Maire R."/>
            <person name="Meier B."/>
            <person name="Mihaltcheva S."/>
            <person name="Molinier V."/>
            <person name="Murat C."/>
            <person name="Poggeler S."/>
            <person name="Quandt C.A."/>
            <person name="Sperisen C."/>
            <person name="Tritt A."/>
            <person name="Tisserant E."/>
            <person name="Crous P.W."/>
            <person name="Henrissat B."/>
            <person name="Nehls U."/>
            <person name="Egli S."/>
            <person name="Spatafora J.W."/>
            <person name="Grigoriev I.V."/>
            <person name="Martin F.M."/>
        </authorList>
    </citation>
    <scope>NUCLEOTIDE SEQUENCE [LARGE SCALE GENOMIC DNA]</scope>
    <source>
        <strain evidence="1 2">CBS 207.34</strain>
    </source>
</reference>
<dbReference type="Proteomes" id="UP000250140">
    <property type="component" value="Unassembled WGS sequence"/>
</dbReference>
<organism evidence="1 2">
    <name type="scientific">Glonium stellatum</name>
    <dbReference type="NCBI Taxonomy" id="574774"/>
    <lineage>
        <taxon>Eukaryota</taxon>
        <taxon>Fungi</taxon>
        <taxon>Dikarya</taxon>
        <taxon>Ascomycota</taxon>
        <taxon>Pezizomycotina</taxon>
        <taxon>Dothideomycetes</taxon>
        <taxon>Pleosporomycetidae</taxon>
        <taxon>Gloniales</taxon>
        <taxon>Gloniaceae</taxon>
        <taxon>Glonium</taxon>
    </lineage>
</organism>
<evidence type="ECO:0000313" key="1">
    <source>
        <dbReference type="EMBL" id="OCL11628.1"/>
    </source>
</evidence>
<proteinExistence type="predicted"/>
<protein>
    <submittedName>
        <fullName evidence="1">Uncharacterized protein</fullName>
    </submittedName>
</protein>
<evidence type="ECO:0000313" key="2">
    <source>
        <dbReference type="Proteomes" id="UP000250140"/>
    </source>
</evidence>
<sequence>MNYPVHYGIPPLFNQAVFSTRNKRSHVAVDIDSPRLKGRPECLFHDPCRRIKHALCNVTIVGLLISLSLKIGLLG</sequence>
<dbReference type="EMBL" id="KV749021">
    <property type="protein sequence ID" value="OCL11628.1"/>
    <property type="molecule type" value="Genomic_DNA"/>
</dbReference>
<name>A0A8E2JW27_9PEZI</name>
<accession>A0A8E2JW27</accession>
<dbReference type="AlphaFoldDB" id="A0A8E2JW27"/>
<keyword evidence="2" id="KW-1185">Reference proteome</keyword>